<comment type="caution">
    <text evidence="1">The sequence shown here is derived from an EMBL/GenBank/DDBJ whole genome shotgun (WGS) entry which is preliminary data.</text>
</comment>
<reference evidence="1" key="1">
    <citation type="submission" date="2021-02" db="EMBL/GenBank/DDBJ databases">
        <authorList>
            <consortium name="DOE Joint Genome Institute"/>
            <person name="Ahrendt S."/>
            <person name="Looney B.P."/>
            <person name="Miyauchi S."/>
            <person name="Morin E."/>
            <person name="Drula E."/>
            <person name="Courty P.E."/>
            <person name="Chicoki N."/>
            <person name="Fauchery L."/>
            <person name="Kohler A."/>
            <person name="Kuo A."/>
            <person name="Labutti K."/>
            <person name="Pangilinan J."/>
            <person name="Lipzen A."/>
            <person name="Riley R."/>
            <person name="Andreopoulos W."/>
            <person name="He G."/>
            <person name="Johnson J."/>
            <person name="Barry K.W."/>
            <person name="Grigoriev I.V."/>
            <person name="Nagy L."/>
            <person name="Hibbett D."/>
            <person name="Henrissat B."/>
            <person name="Matheny P.B."/>
            <person name="Labbe J."/>
            <person name="Martin F."/>
        </authorList>
    </citation>
    <scope>NUCLEOTIDE SEQUENCE</scope>
    <source>
        <strain evidence="1">EC-137</strain>
    </source>
</reference>
<evidence type="ECO:0000313" key="1">
    <source>
        <dbReference type="EMBL" id="KAI0028090.1"/>
    </source>
</evidence>
<dbReference type="EMBL" id="MU273794">
    <property type="protein sequence ID" value="KAI0028090.1"/>
    <property type="molecule type" value="Genomic_DNA"/>
</dbReference>
<protein>
    <submittedName>
        <fullName evidence="1">Cytochrome P450</fullName>
    </submittedName>
</protein>
<proteinExistence type="predicted"/>
<reference evidence="1" key="2">
    <citation type="journal article" date="2022" name="New Phytol.">
        <title>Evolutionary transition to the ectomycorrhizal habit in the genomes of a hyperdiverse lineage of mushroom-forming fungi.</title>
        <authorList>
            <person name="Looney B."/>
            <person name="Miyauchi S."/>
            <person name="Morin E."/>
            <person name="Drula E."/>
            <person name="Courty P.E."/>
            <person name="Kohler A."/>
            <person name="Kuo A."/>
            <person name="LaButti K."/>
            <person name="Pangilinan J."/>
            <person name="Lipzen A."/>
            <person name="Riley R."/>
            <person name="Andreopoulos W."/>
            <person name="He G."/>
            <person name="Johnson J."/>
            <person name="Nolan M."/>
            <person name="Tritt A."/>
            <person name="Barry K.W."/>
            <person name="Grigoriev I.V."/>
            <person name="Nagy L.G."/>
            <person name="Hibbett D."/>
            <person name="Henrissat B."/>
            <person name="Matheny P.B."/>
            <person name="Labbe J."/>
            <person name="Martin F.M."/>
        </authorList>
    </citation>
    <scope>NUCLEOTIDE SEQUENCE</scope>
    <source>
        <strain evidence="1">EC-137</strain>
    </source>
</reference>
<organism evidence="1 2">
    <name type="scientific">Vararia minispora EC-137</name>
    <dbReference type="NCBI Taxonomy" id="1314806"/>
    <lineage>
        <taxon>Eukaryota</taxon>
        <taxon>Fungi</taxon>
        <taxon>Dikarya</taxon>
        <taxon>Basidiomycota</taxon>
        <taxon>Agaricomycotina</taxon>
        <taxon>Agaricomycetes</taxon>
        <taxon>Russulales</taxon>
        <taxon>Lachnocladiaceae</taxon>
        <taxon>Vararia</taxon>
    </lineage>
</organism>
<sequence length="513" mass="57955">MLDFTTVILSLIALGLLVTVRRIASRYATRALPYPPGPKGWPFIGNLLDMPRTKVWETFTSLRGQYGDIIYLSVLGQPMVIVNSAQIAQDLLDKRSSIYSDRPRMPMAGELCGYIDTLPIMPYGQRFRVTRRLMHQFMGTRTTVEKYADVEEEETARFILRILRDPRSESLEEHVRKMTGGLILKIAYDYTTQEDDDPFVKAADLVLEQFSATTAPGAFLVDLVPPLRYLPDWFPGTGFKRFARICKKEMDKMIDEPMQWARRHQTDHADRPTFVSMHDRDMISDEDQYVFKMAAGTLYGGGSDTTVSTIYSLFLALALNPDVQKKAQAEVDHVVGLDRLPTLKDREELPYIEALVKELLRWNTVVPTGIPHRLTEDDTYGGYFLPKGSIVIANVHHMLHDEATYSDPEKFFPDRFMPADGKPAEQDPLTMCFGFGRRICPGRFVAETSVFLICAMVASVLNVSKAIEDGVVVEPVFEIDGATITHPKEYRCSIMPRSAKAAGLIYASVELNK</sequence>
<dbReference type="Proteomes" id="UP000814128">
    <property type="component" value="Unassembled WGS sequence"/>
</dbReference>
<name>A0ACB8Q984_9AGAM</name>
<accession>A0ACB8Q984</accession>
<keyword evidence="2" id="KW-1185">Reference proteome</keyword>
<gene>
    <name evidence="1" type="ORF">K488DRAFT_59576</name>
</gene>
<evidence type="ECO:0000313" key="2">
    <source>
        <dbReference type="Proteomes" id="UP000814128"/>
    </source>
</evidence>